<dbReference type="EMBL" id="CAFABF010000052">
    <property type="protein sequence ID" value="CAB4830614.1"/>
    <property type="molecule type" value="Genomic_DNA"/>
</dbReference>
<comment type="similarity">
    <text evidence="1">Belongs to the ABC transporter superfamily.</text>
</comment>
<dbReference type="Pfam" id="PF00005">
    <property type="entry name" value="ABC_tran"/>
    <property type="match status" value="1"/>
</dbReference>
<dbReference type="InterPro" id="IPR003439">
    <property type="entry name" value="ABC_transporter-like_ATP-bd"/>
</dbReference>
<accession>A0A6J6N8S3</accession>
<dbReference type="GO" id="GO:0005524">
    <property type="term" value="F:ATP binding"/>
    <property type="evidence" value="ECO:0007669"/>
    <property type="project" value="UniProtKB-KW"/>
</dbReference>
<dbReference type="PROSITE" id="PS00211">
    <property type="entry name" value="ABC_TRANSPORTER_1"/>
    <property type="match status" value="1"/>
</dbReference>
<dbReference type="GO" id="GO:0015833">
    <property type="term" value="P:peptide transport"/>
    <property type="evidence" value="ECO:0007669"/>
    <property type="project" value="InterPro"/>
</dbReference>
<dbReference type="AlphaFoldDB" id="A0A6J6N8S3"/>
<proteinExistence type="inferred from homology"/>
<feature type="domain" description="ABC transporter" evidence="5">
    <location>
        <begin position="7"/>
        <end position="254"/>
    </location>
</feature>
<dbReference type="InterPro" id="IPR027417">
    <property type="entry name" value="P-loop_NTPase"/>
</dbReference>
<dbReference type="EMBL" id="CAEZXG010000048">
    <property type="protein sequence ID" value="CAB4683041.1"/>
    <property type="molecule type" value="Genomic_DNA"/>
</dbReference>
<dbReference type="PANTHER" id="PTHR43776">
    <property type="entry name" value="TRANSPORT ATP-BINDING PROTEIN"/>
    <property type="match status" value="1"/>
</dbReference>
<keyword evidence="2" id="KW-0813">Transport</keyword>
<dbReference type="Gene3D" id="3.40.50.300">
    <property type="entry name" value="P-loop containing nucleotide triphosphate hydrolases"/>
    <property type="match status" value="1"/>
</dbReference>
<keyword evidence="4" id="KW-0067">ATP-binding</keyword>
<name>A0A6J6N8S3_9ZZZZ</name>
<dbReference type="InterPro" id="IPR017871">
    <property type="entry name" value="ABC_transporter-like_CS"/>
</dbReference>
<evidence type="ECO:0000256" key="1">
    <source>
        <dbReference type="ARBA" id="ARBA00005417"/>
    </source>
</evidence>
<evidence type="ECO:0000313" key="7">
    <source>
        <dbReference type="EMBL" id="CAB4830614.1"/>
    </source>
</evidence>
<dbReference type="NCBIfam" id="TIGR01727">
    <property type="entry name" value="oligo_HPY"/>
    <property type="match status" value="1"/>
</dbReference>
<dbReference type="GO" id="GO:0055085">
    <property type="term" value="P:transmembrane transport"/>
    <property type="evidence" value="ECO:0007669"/>
    <property type="project" value="UniProtKB-ARBA"/>
</dbReference>
<sequence>MSKDVILSVQNLTKHFPVGGKRKHQVVKAVDGISFDLLAGETLGLVGESGCGKTTAGRTILKLNEPTSGKLFFEGQDITDFKSGAMRPLRSQMQIIFQDPYTALNPRQTIGKIIAAPFEIQGIEPQEGLKTAVQSLMERVGLNPEHYNRYPHEFSGGQRQRIGIARAIALKPRFIIADEPVSALDVSIQAQVINLLEDLQEQDGISMVFIAHNLSVVQHISDRVAVMYLGKIMEIGETNALYAAPHHPYTKALLSAVPQPDPRTEKTRERIILSGDLPSPVNPPSGCVFNTRCWKATEKCRTDVPELLHIGNSQVACHFPE</sequence>
<dbReference type="InterPro" id="IPR003593">
    <property type="entry name" value="AAA+_ATPase"/>
</dbReference>
<evidence type="ECO:0000256" key="4">
    <source>
        <dbReference type="ARBA" id="ARBA00022840"/>
    </source>
</evidence>
<dbReference type="NCBIfam" id="NF008453">
    <property type="entry name" value="PRK11308.1"/>
    <property type="match status" value="1"/>
</dbReference>
<dbReference type="SUPFAM" id="SSF52540">
    <property type="entry name" value="P-loop containing nucleoside triphosphate hydrolases"/>
    <property type="match status" value="1"/>
</dbReference>
<dbReference type="PANTHER" id="PTHR43776:SF7">
    <property type="entry name" value="D,D-DIPEPTIDE TRANSPORT ATP-BINDING PROTEIN DDPF-RELATED"/>
    <property type="match status" value="1"/>
</dbReference>
<protein>
    <submittedName>
        <fullName evidence="6">Unannotated protein</fullName>
    </submittedName>
</protein>
<dbReference type="SMART" id="SM00382">
    <property type="entry name" value="AAA"/>
    <property type="match status" value="1"/>
</dbReference>
<dbReference type="GO" id="GO:0016887">
    <property type="term" value="F:ATP hydrolysis activity"/>
    <property type="evidence" value="ECO:0007669"/>
    <property type="project" value="InterPro"/>
</dbReference>
<gene>
    <name evidence="6" type="ORF">UFOPK2359_00820</name>
    <name evidence="7" type="ORF">UFOPK3167_00972</name>
</gene>
<evidence type="ECO:0000256" key="3">
    <source>
        <dbReference type="ARBA" id="ARBA00022741"/>
    </source>
</evidence>
<dbReference type="InterPro" id="IPR013563">
    <property type="entry name" value="Oligopep_ABC_C"/>
</dbReference>
<dbReference type="CDD" id="cd03257">
    <property type="entry name" value="ABC_NikE_OppD_transporters"/>
    <property type="match status" value="1"/>
</dbReference>
<evidence type="ECO:0000256" key="2">
    <source>
        <dbReference type="ARBA" id="ARBA00022448"/>
    </source>
</evidence>
<reference evidence="6" key="1">
    <citation type="submission" date="2020-05" db="EMBL/GenBank/DDBJ databases">
        <authorList>
            <person name="Chiriac C."/>
            <person name="Salcher M."/>
            <person name="Ghai R."/>
            <person name="Kavagutti S V."/>
        </authorList>
    </citation>
    <scope>NUCLEOTIDE SEQUENCE</scope>
</reference>
<evidence type="ECO:0000259" key="5">
    <source>
        <dbReference type="PROSITE" id="PS50893"/>
    </source>
</evidence>
<dbReference type="FunFam" id="3.40.50.300:FF:000016">
    <property type="entry name" value="Oligopeptide ABC transporter ATP-binding component"/>
    <property type="match status" value="1"/>
</dbReference>
<dbReference type="Pfam" id="PF08352">
    <property type="entry name" value="oligo_HPY"/>
    <property type="match status" value="1"/>
</dbReference>
<evidence type="ECO:0000313" key="6">
    <source>
        <dbReference type="EMBL" id="CAB4683041.1"/>
    </source>
</evidence>
<organism evidence="6">
    <name type="scientific">freshwater metagenome</name>
    <dbReference type="NCBI Taxonomy" id="449393"/>
    <lineage>
        <taxon>unclassified sequences</taxon>
        <taxon>metagenomes</taxon>
        <taxon>ecological metagenomes</taxon>
    </lineage>
</organism>
<dbReference type="InterPro" id="IPR050319">
    <property type="entry name" value="ABC_transp_ATP-bind"/>
</dbReference>
<dbReference type="PROSITE" id="PS50893">
    <property type="entry name" value="ABC_TRANSPORTER_2"/>
    <property type="match status" value="1"/>
</dbReference>
<keyword evidence="3" id="KW-0547">Nucleotide-binding</keyword>